<dbReference type="Pfam" id="PF07035">
    <property type="entry name" value="RMC1_C"/>
    <property type="match status" value="1"/>
</dbReference>
<dbReference type="EMBL" id="BAAFRS010000296">
    <property type="protein sequence ID" value="GAB1226480.1"/>
    <property type="molecule type" value="Genomic_DNA"/>
</dbReference>
<dbReference type="InterPro" id="IPR009755">
    <property type="entry name" value="RMC1_C"/>
</dbReference>
<dbReference type="PANTHER" id="PTHR12897:SF4">
    <property type="entry name" value="REGULATOR OF MON1-CCZ1 COMPLEX"/>
    <property type="match status" value="1"/>
</dbReference>
<organism evidence="2 3">
    <name type="scientific">Entamoeba nuttalli</name>
    <dbReference type="NCBI Taxonomy" id="412467"/>
    <lineage>
        <taxon>Eukaryota</taxon>
        <taxon>Amoebozoa</taxon>
        <taxon>Evosea</taxon>
        <taxon>Archamoebae</taxon>
        <taxon>Mastigamoebida</taxon>
        <taxon>Entamoebidae</taxon>
        <taxon>Entamoeba</taxon>
    </lineage>
</organism>
<name>A0ABQ0DUG5_9EUKA</name>
<accession>A0ABQ0DUG5</accession>
<dbReference type="PANTHER" id="PTHR12897">
    <property type="entry name" value="COLON CANCER-ASSOCIATED PROTEIN MIC1"/>
    <property type="match status" value="1"/>
</dbReference>
<sequence length="598" mass="69620">MEESPIYITDFHITEDSKPIQIINKDSNGICYFIIPSKSNNQIYQINNSDTQPFEQISIPQTQLKDNGENKSLFERIFTSSISKHENNEMIIHHFVRFQTPKQNIVAYCYDEKILFINTSRQISKVHLLEKLRQLAIVGKHIICLYHGSVQMLDFNGSTVSCERFPKPTFSSIFKYLVFNTYLSIGGKFTLTVLSLSDYIRPFRSIVIENPNVSKVKSTTVPIFQIIEIYGAIVCFVYFPFSQIASFFIIDNTKRINKRGLDHIDVEVQASMNYIVFVVDNLVLLTNGKQVSLYDFHNKEYCILQNAKCSFEMKDSIENNIYNQRFLINQNNGCIRKFNLEYYLYYKIVEQKMSISHNKQTIKSVRNLLRRNGAGSIAIDVLSQMIDLRYDLSFMSKVLVAILRMNKKKEQCAIDLDKLKYQILLNLPIDGEYEIVQYSIDLMLEYIQVWLSSNEHPEVAVLLRLIEALDKIKQYSILLNLITFGVFPDNEIIATQIIFLKNKYNGVFQLGLDMLKRLEKHQTICYCLNYFGMQEEARRYAFQHKVNWSSVVGSSNKFDNVLFDYQLHQLDQPDIYFVPTTPMLSRSQTSLSLSTPKM</sequence>
<evidence type="ECO:0000313" key="3">
    <source>
        <dbReference type="Proteomes" id="UP001628156"/>
    </source>
</evidence>
<keyword evidence="3" id="KW-1185">Reference proteome</keyword>
<dbReference type="Proteomes" id="UP001628156">
    <property type="component" value="Unassembled WGS sequence"/>
</dbReference>
<gene>
    <name evidence="2" type="ORF">ENUP19_0296G0008</name>
</gene>
<comment type="caution">
    <text evidence="2">The sequence shown here is derived from an EMBL/GenBank/DDBJ whole genome shotgun (WGS) entry which is preliminary data.</text>
</comment>
<feature type="domain" description="Mic1" evidence="1">
    <location>
        <begin position="405"/>
        <end position="545"/>
    </location>
</feature>
<protein>
    <recommendedName>
        <fullName evidence="1">Mic1 domain-containing protein</fullName>
    </recommendedName>
</protein>
<dbReference type="InterPro" id="IPR040371">
    <property type="entry name" value="RMC1"/>
</dbReference>
<proteinExistence type="predicted"/>
<evidence type="ECO:0000259" key="1">
    <source>
        <dbReference type="Pfam" id="PF07035"/>
    </source>
</evidence>
<reference evidence="2 3" key="1">
    <citation type="journal article" date="2019" name="PLoS Negl. Trop. Dis.">
        <title>Whole genome sequencing of Entamoeba nuttalli reveals mammalian host-related molecular signatures and a novel octapeptide-repeat surface protein.</title>
        <authorList>
            <person name="Tanaka M."/>
            <person name="Makiuchi T."/>
            <person name="Komiyama T."/>
            <person name="Shiina T."/>
            <person name="Osaki K."/>
            <person name="Tachibana H."/>
        </authorList>
    </citation>
    <scope>NUCLEOTIDE SEQUENCE [LARGE SCALE GENOMIC DNA]</scope>
    <source>
        <strain evidence="2 3">P19-061405</strain>
    </source>
</reference>
<evidence type="ECO:0000313" key="2">
    <source>
        <dbReference type="EMBL" id="GAB1226480.1"/>
    </source>
</evidence>